<dbReference type="InterPro" id="IPR004360">
    <property type="entry name" value="Glyas_Fos-R_dOase_dom"/>
</dbReference>
<evidence type="ECO:0000313" key="2">
    <source>
        <dbReference type="EMBL" id="PKQ66697.1"/>
    </source>
</evidence>
<dbReference type="CDD" id="cd07247">
    <property type="entry name" value="SgaA_N_like"/>
    <property type="match status" value="1"/>
</dbReference>
<evidence type="ECO:0000313" key="3">
    <source>
        <dbReference type="Proteomes" id="UP000233618"/>
    </source>
</evidence>
<dbReference type="RefSeq" id="WP_101309793.1">
    <property type="nucleotide sequence ID" value="NZ_MVDE01000013.1"/>
</dbReference>
<name>A0A2N3I8Q5_9BACT</name>
<dbReference type="PANTHER" id="PTHR33993">
    <property type="entry name" value="GLYOXALASE-RELATED"/>
    <property type="match status" value="1"/>
</dbReference>
<dbReference type="Pfam" id="PF00903">
    <property type="entry name" value="Glyoxalase"/>
    <property type="match status" value="1"/>
</dbReference>
<dbReference type="InterPro" id="IPR037523">
    <property type="entry name" value="VOC_core"/>
</dbReference>
<feature type="domain" description="VOC" evidence="1">
    <location>
        <begin position="4"/>
        <end position="118"/>
    </location>
</feature>
<organism evidence="2 3">
    <name type="scientific">Labilibaculum manganireducens</name>
    <dbReference type="NCBI Taxonomy" id="1940525"/>
    <lineage>
        <taxon>Bacteria</taxon>
        <taxon>Pseudomonadati</taxon>
        <taxon>Bacteroidota</taxon>
        <taxon>Bacteroidia</taxon>
        <taxon>Marinilabiliales</taxon>
        <taxon>Marinifilaceae</taxon>
        <taxon>Labilibaculum</taxon>
    </lineage>
</organism>
<dbReference type="SUPFAM" id="SSF54593">
    <property type="entry name" value="Glyoxalase/Bleomycin resistance protein/Dihydroxybiphenyl dioxygenase"/>
    <property type="match status" value="1"/>
</dbReference>
<dbReference type="PROSITE" id="PS51819">
    <property type="entry name" value="VOC"/>
    <property type="match status" value="1"/>
</dbReference>
<dbReference type="Gene3D" id="3.10.180.10">
    <property type="entry name" value="2,3-Dihydroxybiphenyl 1,2-Dioxygenase, domain 1"/>
    <property type="match status" value="1"/>
</dbReference>
<dbReference type="AlphaFoldDB" id="A0A2N3I8Q5"/>
<reference evidence="2 3" key="1">
    <citation type="journal article" date="2017" name="Front. Microbiol.">
        <title>Labilibaculum manganireducens gen. nov., sp. nov. and Labilibaculum filiforme sp. nov., Novel Bacteroidetes Isolated from Subsurface Sediments of the Baltic Sea.</title>
        <authorList>
            <person name="Vandieken V."/>
            <person name="Marshall I.P."/>
            <person name="Niemann H."/>
            <person name="Engelen B."/>
            <person name="Cypionka H."/>
        </authorList>
    </citation>
    <scope>NUCLEOTIDE SEQUENCE [LARGE SCALE GENOMIC DNA]</scope>
    <source>
        <strain evidence="2 3">59.10-2M</strain>
    </source>
</reference>
<comment type="caution">
    <text evidence="2">The sequence shown here is derived from an EMBL/GenBank/DDBJ whole genome shotgun (WGS) entry which is preliminary data.</text>
</comment>
<dbReference type="InterPro" id="IPR029068">
    <property type="entry name" value="Glyas_Bleomycin-R_OHBP_Dase"/>
</dbReference>
<dbReference type="PANTHER" id="PTHR33993:SF2">
    <property type="entry name" value="VOC DOMAIN-CONTAINING PROTEIN"/>
    <property type="match status" value="1"/>
</dbReference>
<gene>
    <name evidence="2" type="ORF">BZG01_10515</name>
</gene>
<accession>A0A2N3I8Q5</accession>
<sequence length="118" mass="13240">MQKLISWVEIPSVDFDRAVKFYNTVFKLNLPKVDFGQEKMACFPNDEGAISYAPNFKPSENGVMVSFTAPDNIEATIQRIETNGGKVLQPKTKIEVEGRDYFAICIDIEGNKIGIYGK</sequence>
<dbReference type="EMBL" id="MVDE01000013">
    <property type="protein sequence ID" value="PKQ66697.1"/>
    <property type="molecule type" value="Genomic_DNA"/>
</dbReference>
<evidence type="ECO:0000259" key="1">
    <source>
        <dbReference type="PROSITE" id="PS51819"/>
    </source>
</evidence>
<dbReference type="InterPro" id="IPR052164">
    <property type="entry name" value="Anthracycline_SecMetBiosynth"/>
</dbReference>
<keyword evidence="3" id="KW-1185">Reference proteome</keyword>
<proteinExistence type="predicted"/>
<dbReference type="Proteomes" id="UP000233618">
    <property type="component" value="Unassembled WGS sequence"/>
</dbReference>
<protein>
    <submittedName>
        <fullName evidence="2">Glyoxalase</fullName>
    </submittedName>
</protein>